<evidence type="ECO:0000256" key="1">
    <source>
        <dbReference type="SAM" id="SignalP"/>
    </source>
</evidence>
<dbReference type="Proteomes" id="UP000654257">
    <property type="component" value="Unassembled WGS sequence"/>
</dbReference>
<feature type="signal peptide" evidence="1">
    <location>
        <begin position="1"/>
        <end position="31"/>
    </location>
</feature>
<evidence type="ECO:0008006" key="4">
    <source>
        <dbReference type="Google" id="ProtNLM"/>
    </source>
</evidence>
<dbReference type="AlphaFoldDB" id="A0A917FZ42"/>
<evidence type="ECO:0000313" key="2">
    <source>
        <dbReference type="EMBL" id="GGG14865.1"/>
    </source>
</evidence>
<dbReference type="Gene3D" id="3.40.710.10">
    <property type="entry name" value="DD-peptidase/beta-lactamase superfamily"/>
    <property type="match status" value="1"/>
</dbReference>
<dbReference type="SUPFAM" id="SSF56601">
    <property type="entry name" value="beta-lactamase/transpeptidase-like"/>
    <property type="match status" value="1"/>
</dbReference>
<gene>
    <name evidence="2" type="ORF">GCM10007304_31140</name>
</gene>
<sequence>MRRTFSGTRRLAAVAALVALLPLGAVATASAQPASARPLPADFAGVPSRTALVLDCAGTRIATPNAAESRPGLSEVKLFIVDYAIRRGDGSAGDRDLAADMITSSDDYAASQLDRKYPSAIDSIADEYGLTSTSRGSFWGDSYTSAADLVTFLEGVKRLHPDSPIPGWMAAATPVASDGTDQNWGTSQLIGVQGTKWGWADDISTAVASASIGPGFSVAAITLGGPSDQNEDVQAALGGVDLARSQPTAPALPEWKPGETLEQIVRSILGS</sequence>
<keyword evidence="1" id="KW-0732">Signal</keyword>
<accession>A0A917FZ42</accession>
<organism evidence="2 3">
    <name type="scientific">Rhodococcoides trifolii</name>
    <dbReference type="NCBI Taxonomy" id="908250"/>
    <lineage>
        <taxon>Bacteria</taxon>
        <taxon>Bacillati</taxon>
        <taxon>Actinomycetota</taxon>
        <taxon>Actinomycetes</taxon>
        <taxon>Mycobacteriales</taxon>
        <taxon>Nocardiaceae</taxon>
        <taxon>Rhodococcoides</taxon>
    </lineage>
</organism>
<comment type="caution">
    <text evidence="2">The sequence shown here is derived from an EMBL/GenBank/DDBJ whole genome shotgun (WGS) entry which is preliminary data.</text>
</comment>
<dbReference type="EMBL" id="BMCU01000003">
    <property type="protein sequence ID" value="GGG14865.1"/>
    <property type="molecule type" value="Genomic_DNA"/>
</dbReference>
<feature type="chain" id="PRO_5037341332" description="Serine hydrolase" evidence="1">
    <location>
        <begin position="32"/>
        <end position="271"/>
    </location>
</feature>
<dbReference type="RefSeq" id="WP_188545746.1">
    <property type="nucleotide sequence ID" value="NZ_BMCU01000003.1"/>
</dbReference>
<reference evidence="2" key="1">
    <citation type="journal article" date="2014" name="Int. J. Syst. Evol. Microbiol.">
        <title>Complete genome sequence of Corynebacterium casei LMG S-19264T (=DSM 44701T), isolated from a smear-ripened cheese.</title>
        <authorList>
            <consortium name="US DOE Joint Genome Institute (JGI-PGF)"/>
            <person name="Walter F."/>
            <person name="Albersmeier A."/>
            <person name="Kalinowski J."/>
            <person name="Ruckert C."/>
        </authorList>
    </citation>
    <scope>NUCLEOTIDE SEQUENCE</scope>
    <source>
        <strain evidence="2">CCM 7905</strain>
    </source>
</reference>
<name>A0A917FZ42_9NOCA</name>
<reference evidence="2" key="2">
    <citation type="submission" date="2020-09" db="EMBL/GenBank/DDBJ databases">
        <authorList>
            <person name="Sun Q."/>
            <person name="Sedlacek I."/>
        </authorList>
    </citation>
    <scope>NUCLEOTIDE SEQUENCE</scope>
    <source>
        <strain evidence="2">CCM 7905</strain>
    </source>
</reference>
<proteinExistence type="predicted"/>
<protein>
    <recommendedName>
        <fullName evidence="4">Serine hydrolase</fullName>
    </recommendedName>
</protein>
<evidence type="ECO:0000313" key="3">
    <source>
        <dbReference type="Proteomes" id="UP000654257"/>
    </source>
</evidence>
<dbReference type="InterPro" id="IPR012338">
    <property type="entry name" value="Beta-lactam/transpept-like"/>
</dbReference>
<keyword evidence="3" id="KW-1185">Reference proteome</keyword>